<keyword evidence="4" id="KW-1185">Reference proteome</keyword>
<feature type="compositionally biased region" description="Pro residues" evidence="2">
    <location>
        <begin position="356"/>
        <end position="376"/>
    </location>
</feature>
<feature type="coiled-coil region" evidence="1">
    <location>
        <begin position="61"/>
        <end position="88"/>
    </location>
</feature>
<dbReference type="AlphaFoldDB" id="A0A9P4NZT1"/>
<protein>
    <submittedName>
        <fullName evidence="3">Uncharacterized protein</fullName>
    </submittedName>
</protein>
<feature type="compositionally biased region" description="Acidic residues" evidence="2">
    <location>
        <begin position="318"/>
        <end position="333"/>
    </location>
</feature>
<feature type="compositionally biased region" description="Polar residues" evidence="2">
    <location>
        <begin position="296"/>
        <end position="315"/>
    </location>
</feature>
<comment type="caution">
    <text evidence="3">The sequence shown here is derived from an EMBL/GenBank/DDBJ whole genome shotgun (WGS) entry which is preliminary data.</text>
</comment>
<evidence type="ECO:0000256" key="1">
    <source>
        <dbReference type="SAM" id="Coils"/>
    </source>
</evidence>
<evidence type="ECO:0000313" key="3">
    <source>
        <dbReference type="EMBL" id="KAF2434253.1"/>
    </source>
</evidence>
<gene>
    <name evidence="3" type="ORF">EJ08DRAFT_676192</name>
</gene>
<reference evidence="3" key="1">
    <citation type="journal article" date="2020" name="Stud. Mycol.">
        <title>101 Dothideomycetes genomes: a test case for predicting lifestyles and emergence of pathogens.</title>
        <authorList>
            <person name="Haridas S."/>
            <person name="Albert R."/>
            <person name="Binder M."/>
            <person name="Bloem J."/>
            <person name="Labutti K."/>
            <person name="Salamov A."/>
            <person name="Andreopoulos B."/>
            <person name="Baker S."/>
            <person name="Barry K."/>
            <person name="Bills G."/>
            <person name="Bluhm B."/>
            <person name="Cannon C."/>
            <person name="Castanera R."/>
            <person name="Culley D."/>
            <person name="Daum C."/>
            <person name="Ezra D."/>
            <person name="Gonzalez J."/>
            <person name="Henrissat B."/>
            <person name="Kuo A."/>
            <person name="Liang C."/>
            <person name="Lipzen A."/>
            <person name="Lutzoni F."/>
            <person name="Magnuson J."/>
            <person name="Mondo S."/>
            <person name="Nolan M."/>
            <person name="Ohm R."/>
            <person name="Pangilinan J."/>
            <person name="Park H.-J."/>
            <person name="Ramirez L."/>
            <person name="Alfaro M."/>
            <person name="Sun H."/>
            <person name="Tritt A."/>
            <person name="Yoshinaga Y."/>
            <person name="Zwiers L.-H."/>
            <person name="Turgeon B."/>
            <person name="Goodwin S."/>
            <person name="Spatafora J."/>
            <person name="Crous P."/>
            <person name="Grigoriev I."/>
        </authorList>
    </citation>
    <scope>NUCLEOTIDE SEQUENCE</scope>
    <source>
        <strain evidence="3">CBS 130266</strain>
    </source>
</reference>
<sequence>MVNPTTIECCAKCRTIITLRENGTCCPICCPNCDKKHELRGTTFVDEHMVHLIRRFIKERIKRGRADEEAAEAEVRSLEREARILEWERVTGRDAMMEVEVMGQDMETELYYGVENEDEGEDEGEYEGETDVAQAMEVDLPVEAEAEAYVPKALELQIQEGGSKRKRDRFSSPELGLNFRDSIEKAQKDGVDEIIKRPLKRRKAKPAAATTTAAATTDNTLREQFILDDIAGVDGDATETFEAIDEGTPATTTSRRPTQVAVLHSIPAIGTHSTTSAPVQLPQPETRSPAPRQQGLRATSRQQQTSSRVGSSSTPIILDDDDNDNETDLEEVEILVGRPLGPSTRNHLRQLRRNPRAPPRAPLPPTPLPPTPPPTSNTPSGTK</sequence>
<evidence type="ECO:0000256" key="2">
    <source>
        <dbReference type="SAM" id="MobiDB-lite"/>
    </source>
</evidence>
<proteinExistence type="predicted"/>
<dbReference type="EMBL" id="MU007017">
    <property type="protein sequence ID" value="KAF2434253.1"/>
    <property type="molecule type" value="Genomic_DNA"/>
</dbReference>
<feature type="compositionally biased region" description="Basic residues" evidence="2">
    <location>
        <begin position="346"/>
        <end position="355"/>
    </location>
</feature>
<dbReference type="Proteomes" id="UP000800235">
    <property type="component" value="Unassembled WGS sequence"/>
</dbReference>
<name>A0A9P4NZT1_9PEZI</name>
<feature type="region of interest" description="Disordered" evidence="2">
    <location>
        <begin position="270"/>
        <end position="383"/>
    </location>
</feature>
<evidence type="ECO:0000313" key="4">
    <source>
        <dbReference type="Proteomes" id="UP000800235"/>
    </source>
</evidence>
<keyword evidence="1" id="KW-0175">Coiled coil</keyword>
<accession>A0A9P4NZT1</accession>
<feature type="compositionally biased region" description="Polar residues" evidence="2">
    <location>
        <begin position="271"/>
        <end position="286"/>
    </location>
</feature>
<organism evidence="3 4">
    <name type="scientific">Tothia fuscella</name>
    <dbReference type="NCBI Taxonomy" id="1048955"/>
    <lineage>
        <taxon>Eukaryota</taxon>
        <taxon>Fungi</taxon>
        <taxon>Dikarya</taxon>
        <taxon>Ascomycota</taxon>
        <taxon>Pezizomycotina</taxon>
        <taxon>Dothideomycetes</taxon>
        <taxon>Pleosporomycetidae</taxon>
        <taxon>Venturiales</taxon>
        <taxon>Cylindrosympodiaceae</taxon>
        <taxon>Tothia</taxon>
    </lineage>
</organism>